<reference evidence="1 2" key="1">
    <citation type="journal article" date="2014" name="Antonie Van Leeuwenhoek">
        <title>Hyphomonas beringensis sp. nov. and Hyphomonas chukchiensis sp. nov., isolated from surface seawater of the Bering Sea and Chukchi Sea.</title>
        <authorList>
            <person name="Li C."/>
            <person name="Lai Q."/>
            <person name="Li G."/>
            <person name="Dong C."/>
            <person name="Wang J."/>
            <person name="Liao Y."/>
            <person name="Shao Z."/>
        </authorList>
    </citation>
    <scope>NUCLEOTIDE SEQUENCE [LARGE SCALE GENOMIC DNA]</scope>
    <source>
        <strain evidence="1 2">BH-BN04-4</strain>
    </source>
</reference>
<dbReference type="RefSeq" id="WP_034739624.1">
    <property type="nucleotide sequence ID" value="NZ_AWFG01000024.1"/>
</dbReference>
<dbReference type="InterPro" id="IPR003749">
    <property type="entry name" value="ThiS/MoaD-like"/>
</dbReference>
<dbReference type="PATRIC" id="fig|1280947.3.peg.1932"/>
<evidence type="ECO:0000313" key="1">
    <source>
        <dbReference type="EMBL" id="KCZ58139.1"/>
    </source>
</evidence>
<name>A0A062UBT3_9PROT</name>
<comment type="caution">
    <text evidence="1">The sequence shown here is derived from an EMBL/GenBank/DDBJ whole genome shotgun (WGS) entry which is preliminary data.</text>
</comment>
<keyword evidence="2" id="KW-1185">Reference proteome</keyword>
<dbReference type="STRING" id="1280947.HY30_16730"/>
<sequence>MQITLNGEPRQVNPGMTVAMLLEELSEATGRDPRGVAVERNLEIVPKSEHAFTVLEEGDRLELVQFVGGG</sequence>
<dbReference type="Proteomes" id="UP000027190">
    <property type="component" value="Unassembled WGS sequence"/>
</dbReference>
<evidence type="ECO:0008006" key="3">
    <source>
        <dbReference type="Google" id="ProtNLM"/>
    </source>
</evidence>
<dbReference type="EMBL" id="AWFG01000024">
    <property type="protein sequence ID" value="KCZ58139.1"/>
    <property type="molecule type" value="Genomic_DNA"/>
</dbReference>
<dbReference type="SUPFAM" id="SSF54285">
    <property type="entry name" value="MoaD/ThiS"/>
    <property type="match status" value="1"/>
</dbReference>
<proteinExistence type="predicted"/>
<dbReference type="CDD" id="cd00565">
    <property type="entry name" value="Ubl_ThiS"/>
    <property type="match status" value="1"/>
</dbReference>
<protein>
    <recommendedName>
        <fullName evidence="3">Sulfur carrier protein ThiS</fullName>
    </recommendedName>
</protein>
<dbReference type="InterPro" id="IPR010035">
    <property type="entry name" value="Thi_S"/>
</dbReference>
<dbReference type="InterPro" id="IPR016155">
    <property type="entry name" value="Mopterin_synth/thiamin_S_b"/>
</dbReference>
<dbReference type="AlphaFoldDB" id="A0A062UBT3"/>
<dbReference type="Gene3D" id="3.10.20.30">
    <property type="match status" value="1"/>
</dbReference>
<dbReference type="eggNOG" id="COG2104">
    <property type="taxonomic scope" value="Bacteria"/>
</dbReference>
<gene>
    <name evidence="1" type="ORF">HY30_16730</name>
</gene>
<evidence type="ECO:0000313" key="2">
    <source>
        <dbReference type="Proteomes" id="UP000027190"/>
    </source>
</evidence>
<accession>A0A062UBT3</accession>
<dbReference type="OrthoDB" id="197113at2"/>
<organism evidence="1 2">
    <name type="scientific">Hyphomonas chukchiensis</name>
    <dbReference type="NCBI Taxonomy" id="1280947"/>
    <lineage>
        <taxon>Bacteria</taxon>
        <taxon>Pseudomonadati</taxon>
        <taxon>Pseudomonadota</taxon>
        <taxon>Alphaproteobacteria</taxon>
        <taxon>Hyphomonadales</taxon>
        <taxon>Hyphomonadaceae</taxon>
        <taxon>Hyphomonas</taxon>
    </lineage>
</organism>
<dbReference type="NCBIfam" id="TIGR01683">
    <property type="entry name" value="thiS"/>
    <property type="match status" value="1"/>
</dbReference>
<dbReference type="PANTHER" id="PTHR34472">
    <property type="entry name" value="SULFUR CARRIER PROTEIN THIS"/>
    <property type="match status" value="1"/>
</dbReference>
<dbReference type="InterPro" id="IPR012675">
    <property type="entry name" value="Beta-grasp_dom_sf"/>
</dbReference>
<dbReference type="Pfam" id="PF02597">
    <property type="entry name" value="ThiS"/>
    <property type="match status" value="1"/>
</dbReference>
<dbReference type="PANTHER" id="PTHR34472:SF1">
    <property type="entry name" value="SULFUR CARRIER PROTEIN THIS"/>
    <property type="match status" value="1"/>
</dbReference>